<evidence type="ECO:0000256" key="1">
    <source>
        <dbReference type="ARBA" id="ARBA00004571"/>
    </source>
</evidence>
<feature type="signal peptide" evidence="8">
    <location>
        <begin position="1"/>
        <end position="23"/>
    </location>
</feature>
<dbReference type="SUPFAM" id="SSF56935">
    <property type="entry name" value="Porins"/>
    <property type="match status" value="1"/>
</dbReference>
<keyword evidence="11" id="KW-1185">Reference proteome</keyword>
<evidence type="ECO:0000313" key="10">
    <source>
        <dbReference type="EMBL" id="QBO57465.1"/>
    </source>
</evidence>
<comment type="subcellular location">
    <subcellularLocation>
        <location evidence="1 7">Cell outer membrane</location>
        <topology evidence="1 7">Multi-pass membrane protein</topology>
    </subcellularLocation>
</comment>
<dbReference type="GO" id="GO:0009279">
    <property type="term" value="C:cell outer membrane"/>
    <property type="evidence" value="ECO:0007669"/>
    <property type="project" value="UniProtKB-SubCell"/>
</dbReference>
<keyword evidence="10" id="KW-0675">Receptor</keyword>
<protein>
    <submittedName>
        <fullName evidence="10">TonB-dependent receptor SusC</fullName>
    </submittedName>
</protein>
<dbReference type="KEGG" id="csal:NBC122_00629"/>
<keyword evidence="5 7" id="KW-0472">Membrane</keyword>
<sequence>MNLKLQTLSVGAMFFVGAIMASAQTTSDTVKVSDIEEVVVVGFGQKRTVQEMTGSASTMRADKIKDVPVASVDKMLQGRVTGVQTGSSSGQPGGMASVRVRGVSSINGVVSPIYVVDGVRVASGDLTTGNTTANILASMNPDDIENITVLKDAVSTAVYGADAGAGVIIITTKSGKKGKARFNLSMNTGMNERAIEGHKAFNTAQWREYLAQSVMNTYNATPSWGQTFANIGEVYTFLEAGGEGADLQNIFTSTNDTDWRRETQKTGYQQNVDFNMSGGNDKLTYYTSANYFSQESIVKNSAFSRLAFTTKVGYQATDKLKVTSDFQVSHSNLKTLSQGGAFSNPILAQYFNRPTDRTKNDDGSWYWAASNSRLSNGLYNIPYLQEKNYSKAGTLRAYANLGVEYEIFKDLTYKFVFSPEYINIEEDTYWNPLHGDGYTYGGYQRTSNNRYFNFNVQNILDWNRKFGVHNVGATLIQEAYKTDNKFLAATGITVGTPTLETLSNFIVPYGYEGTKGNSSRYGYAVTGHYDYKRLFLIDASFRRDVLSQFVPEKKAGNFWSAGVGLDLAKIDYIKNINMISQMKFRASYGKLGNQVSANPYALYSFTSNYNDFAAGGYSGLYNPNLSWETVNPLNIGLDLGFWNNRVTLSAEYFNKKTKDLIYNLPLSGSQGLTSYVDNIGTLVNEGFEFALNADIFRGDRNEFSWDLGFNLSTLKNEITELYGGDVNGGTTTLRVGEGVRTWYLRKWAGVDAANGDPLWFKDGVGGETTNDYFAAKQAVQGSMLSNLYGGLNTKMSYKGFALDLQFTYGFGGKILDDWASYLYSDGYYSDYYPGYADVMGNYWTPENTTAANPKPMYYYGNKNSYRVSDRVLYDSDYIRLSNAKFSYSFENKLLNGTGLTGAQIYVMANNAWTHTFDDRLKFDPEINLSGASNLGLPILKSFLFGVNLSF</sequence>
<dbReference type="Gene3D" id="2.170.130.10">
    <property type="entry name" value="TonB-dependent receptor, plug domain"/>
    <property type="match status" value="1"/>
</dbReference>
<dbReference type="NCBIfam" id="TIGR04056">
    <property type="entry name" value="OMP_RagA_SusC"/>
    <property type="match status" value="1"/>
</dbReference>
<organism evidence="10 11">
    <name type="scientific">Chryseobacterium salivictor</name>
    <dbReference type="NCBI Taxonomy" id="2547600"/>
    <lineage>
        <taxon>Bacteria</taxon>
        <taxon>Pseudomonadati</taxon>
        <taxon>Bacteroidota</taxon>
        <taxon>Flavobacteriia</taxon>
        <taxon>Flavobacteriales</taxon>
        <taxon>Weeksellaceae</taxon>
        <taxon>Chryseobacterium group</taxon>
        <taxon>Chryseobacterium</taxon>
    </lineage>
</organism>
<evidence type="ECO:0000256" key="2">
    <source>
        <dbReference type="ARBA" id="ARBA00022448"/>
    </source>
</evidence>
<evidence type="ECO:0000256" key="6">
    <source>
        <dbReference type="ARBA" id="ARBA00023237"/>
    </source>
</evidence>
<dbReference type="InterPro" id="IPR012910">
    <property type="entry name" value="Plug_dom"/>
</dbReference>
<evidence type="ECO:0000259" key="9">
    <source>
        <dbReference type="Pfam" id="PF07715"/>
    </source>
</evidence>
<keyword evidence="2 7" id="KW-0813">Transport</keyword>
<keyword evidence="4 7" id="KW-0812">Transmembrane</keyword>
<keyword evidence="6 7" id="KW-0998">Cell outer membrane</keyword>
<evidence type="ECO:0000256" key="5">
    <source>
        <dbReference type="ARBA" id="ARBA00023136"/>
    </source>
</evidence>
<dbReference type="InterPro" id="IPR037066">
    <property type="entry name" value="Plug_dom_sf"/>
</dbReference>
<evidence type="ECO:0000313" key="11">
    <source>
        <dbReference type="Proteomes" id="UP000294419"/>
    </source>
</evidence>
<accession>A0A4P6ZDF1</accession>
<dbReference type="Pfam" id="PF07715">
    <property type="entry name" value="Plug"/>
    <property type="match status" value="1"/>
</dbReference>
<dbReference type="Gene3D" id="2.40.170.20">
    <property type="entry name" value="TonB-dependent receptor, beta-barrel domain"/>
    <property type="match status" value="1"/>
</dbReference>
<dbReference type="InterPro" id="IPR036942">
    <property type="entry name" value="Beta-barrel_TonB_sf"/>
</dbReference>
<keyword evidence="8" id="KW-0732">Signal</keyword>
<evidence type="ECO:0000256" key="8">
    <source>
        <dbReference type="SAM" id="SignalP"/>
    </source>
</evidence>
<dbReference type="PROSITE" id="PS52016">
    <property type="entry name" value="TONB_DEPENDENT_REC_3"/>
    <property type="match status" value="1"/>
</dbReference>
<dbReference type="Proteomes" id="UP000294419">
    <property type="component" value="Chromosome"/>
</dbReference>
<proteinExistence type="inferred from homology"/>
<reference evidence="10 11" key="1">
    <citation type="submission" date="2019-03" db="EMBL/GenBank/DDBJ databases">
        <authorList>
            <person name="Kim H."/>
            <person name="Yu S.-M."/>
        </authorList>
    </citation>
    <scope>NUCLEOTIDE SEQUENCE [LARGE SCALE GENOMIC DNA]</scope>
    <source>
        <strain evidence="10 11">NBC122</strain>
    </source>
</reference>
<gene>
    <name evidence="10" type="primary">susC_1</name>
    <name evidence="10" type="ORF">NBC122_00629</name>
</gene>
<evidence type="ECO:0000256" key="4">
    <source>
        <dbReference type="ARBA" id="ARBA00022692"/>
    </source>
</evidence>
<feature type="domain" description="TonB-dependent receptor plug" evidence="9">
    <location>
        <begin position="49"/>
        <end position="167"/>
    </location>
</feature>
<dbReference type="EMBL" id="CP037954">
    <property type="protein sequence ID" value="QBO57465.1"/>
    <property type="molecule type" value="Genomic_DNA"/>
</dbReference>
<comment type="similarity">
    <text evidence="7">Belongs to the TonB-dependent receptor family.</text>
</comment>
<dbReference type="NCBIfam" id="TIGR04057">
    <property type="entry name" value="SusC_RagA_signa"/>
    <property type="match status" value="1"/>
</dbReference>
<name>A0A4P6ZDF1_9FLAO</name>
<dbReference type="OrthoDB" id="9768177at2"/>
<dbReference type="AlphaFoldDB" id="A0A4P6ZDF1"/>
<evidence type="ECO:0000256" key="7">
    <source>
        <dbReference type="PROSITE-ProRule" id="PRU01360"/>
    </source>
</evidence>
<evidence type="ECO:0000256" key="3">
    <source>
        <dbReference type="ARBA" id="ARBA00022452"/>
    </source>
</evidence>
<dbReference type="InterPro" id="IPR023997">
    <property type="entry name" value="TonB-dep_OMP_SusC/RagA_CS"/>
</dbReference>
<dbReference type="InterPro" id="IPR023996">
    <property type="entry name" value="TonB-dep_OMP_SusC/RagA"/>
</dbReference>
<dbReference type="InterPro" id="IPR039426">
    <property type="entry name" value="TonB-dep_rcpt-like"/>
</dbReference>
<feature type="chain" id="PRO_5020312950" evidence="8">
    <location>
        <begin position="24"/>
        <end position="950"/>
    </location>
</feature>
<dbReference type="RefSeq" id="WP_133438967.1">
    <property type="nucleotide sequence ID" value="NZ_CP037954.1"/>
</dbReference>
<keyword evidence="3 7" id="KW-1134">Transmembrane beta strand</keyword>